<dbReference type="eggNOG" id="COG4928">
    <property type="taxonomic scope" value="Bacteria"/>
</dbReference>
<evidence type="ECO:0000313" key="4">
    <source>
        <dbReference type="Proteomes" id="UP000002139"/>
    </source>
</evidence>
<dbReference type="Proteomes" id="UP000002139">
    <property type="component" value="Chromosome"/>
</dbReference>
<dbReference type="PANTHER" id="PTHR22674:SF6">
    <property type="entry name" value="NTPASE KAP FAMILY P-LOOP DOMAIN-CONTAINING PROTEIN 1"/>
    <property type="match status" value="1"/>
</dbReference>
<protein>
    <submittedName>
        <fullName evidence="3">Predicted P-loop ATPase</fullName>
    </submittedName>
</protein>
<feature type="region of interest" description="Disordered" evidence="1">
    <location>
        <begin position="603"/>
        <end position="631"/>
    </location>
</feature>
<dbReference type="InterPro" id="IPR052754">
    <property type="entry name" value="NTPase_KAP_P-loop"/>
</dbReference>
<gene>
    <name evidence="3" type="ordered locus">sce6095</name>
</gene>
<dbReference type="HOGENOM" id="CLU_028167_1_0_7"/>
<dbReference type="STRING" id="448385.sce6095"/>
<proteinExistence type="predicted"/>
<sequence>MWSDNESEIDLLGFKHLVSAAQYLLMKPEMLPVTIGVFGDWGSGKSSLIKMIQKQLEQDSRSLCVSFSPWQYESYDDVKTALMFSVISSLKSRHLESQSATDKAASAAKDLLDKLLERIDWFRLAGLATKGVAGWWLAWHGHPFVGAEMLKGVIAESKDAVLPPTKQPTEPIEQSIGQFREDFKKLLECVDIDRVVVFVDDLDRCLPPAIIDTFEAIRLFLSVPKTAFVLGADELIVRHAIGTRYPEMGGQALDVGRNYLEKIVQLPIRIPPMTAGETEAYLNLLGCHSYEASRFDVLVAAADQNRHTSALDVAMNYGIAKTHIGNVPSSLEAHMQLVARIAPTLSNRLRGNPRLTKRFMNTLMMRYGIAGSRKVTLRPEVLAKLMILEYFYEPYYRELFQWQAEGQGYAHQLVDLEERAAMHGQDRATSASLSGSERWIDDQQLASWLRLEPPLATVNLDPYFYFSRDRGATGNSVEMRRLSQQQQTVLANLLADSDSEGEAGKRQAKTFAVDEFRPVYEQLLARFQRDSRASGGRLGKRIVELAAERRELVPALAKALAAAPVSGIASVMALTIPNSFPKESLPPALQDVLREWSSQRSNTQLAAAAERALSPKQASATSSPTVPRRKS</sequence>
<dbReference type="PANTHER" id="PTHR22674">
    <property type="entry name" value="NTPASE, KAP FAMILY P-LOOP DOMAIN-CONTAINING 1"/>
    <property type="match status" value="1"/>
</dbReference>
<name>A9GG04_SORC5</name>
<feature type="domain" description="KAP NTPase" evidence="2">
    <location>
        <begin position="18"/>
        <end position="367"/>
    </location>
</feature>
<organism evidence="3 4">
    <name type="scientific">Sorangium cellulosum (strain So ce56)</name>
    <name type="common">Polyangium cellulosum (strain So ce56)</name>
    <dbReference type="NCBI Taxonomy" id="448385"/>
    <lineage>
        <taxon>Bacteria</taxon>
        <taxon>Pseudomonadati</taxon>
        <taxon>Myxococcota</taxon>
        <taxon>Polyangia</taxon>
        <taxon>Polyangiales</taxon>
        <taxon>Polyangiaceae</taxon>
        <taxon>Sorangium</taxon>
    </lineage>
</organism>
<keyword evidence="4" id="KW-1185">Reference proteome</keyword>
<dbReference type="Pfam" id="PF07693">
    <property type="entry name" value="KAP_NTPase"/>
    <property type="match status" value="1"/>
</dbReference>
<evidence type="ECO:0000259" key="2">
    <source>
        <dbReference type="Pfam" id="PF07693"/>
    </source>
</evidence>
<reference evidence="3 4" key="1">
    <citation type="journal article" date="2007" name="Nat. Biotechnol.">
        <title>Complete genome sequence of the myxobacterium Sorangium cellulosum.</title>
        <authorList>
            <person name="Schneiker S."/>
            <person name="Perlova O."/>
            <person name="Kaiser O."/>
            <person name="Gerth K."/>
            <person name="Alici A."/>
            <person name="Altmeyer M.O."/>
            <person name="Bartels D."/>
            <person name="Bekel T."/>
            <person name="Beyer S."/>
            <person name="Bode E."/>
            <person name="Bode H.B."/>
            <person name="Bolten C.J."/>
            <person name="Choudhuri J.V."/>
            <person name="Doss S."/>
            <person name="Elnakady Y.A."/>
            <person name="Frank B."/>
            <person name="Gaigalat L."/>
            <person name="Goesmann A."/>
            <person name="Groeger C."/>
            <person name="Gross F."/>
            <person name="Jelsbak L."/>
            <person name="Jelsbak L."/>
            <person name="Kalinowski J."/>
            <person name="Kegler C."/>
            <person name="Knauber T."/>
            <person name="Konietzny S."/>
            <person name="Kopp M."/>
            <person name="Krause L."/>
            <person name="Krug D."/>
            <person name="Linke B."/>
            <person name="Mahmud T."/>
            <person name="Martinez-Arias R."/>
            <person name="McHardy A.C."/>
            <person name="Merai M."/>
            <person name="Meyer F."/>
            <person name="Mormann S."/>
            <person name="Munoz-Dorado J."/>
            <person name="Perez J."/>
            <person name="Pradella S."/>
            <person name="Rachid S."/>
            <person name="Raddatz G."/>
            <person name="Rosenau F."/>
            <person name="Rueckert C."/>
            <person name="Sasse F."/>
            <person name="Scharfe M."/>
            <person name="Schuster S.C."/>
            <person name="Suen G."/>
            <person name="Treuner-Lange A."/>
            <person name="Velicer G.J."/>
            <person name="Vorholter F.-J."/>
            <person name="Weissman K.J."/>
            <person name="Welch R.D."/>
            <person name="Wenzel S.C."/>
            <person name="Whitworth D.E."/>
            <person name="Wilhelm S."/>
            <person name="Wittmann C."/>
            <person name="Bloecker H."/>
            <person name="Puehler A."/>
            <person name="Mueller R."/>
        </authorList>
    </citation>
    <scope>NUCLEOTIDE SEQUENCE [LARGE SCALE GENOMIC DNA]</scope>
    <source>
        <strain evidence="4">So ce56</strain>
    </source>
</reference>
<dbReference type="SUPFAM" id="SSF52540">
    <property type="entry name" value="P-loop containing nucleoside triphosphate hydrolases"/>
    <property type="match status" value="1"/>
</dbReference>
<dbReference type="AlphaFoldDB" id="A9GG04"/>
<evidence type="ECO:0000256" key="1">
    <source>
        <dbReference type="SAM" id="MobiDB-lite"/>
    </source>
</evidence>
<dbReference type="Gene3D" id="3.40.50.300">
    <property type="entry name" value="P-loop containing nucleotide triphosphate hydrolases"/>
    <property type="match status" value="1"/>
</dbReference>
<dbReference type="InterPro" id="IPR027417">
    <property type="entry name" value="P-loop_NTPase"/>
</dbReference>
<dbReference type="EMBL" id="AM746676">
    <property type="protein sequence ID" value="CAN96259.1"/>
    <property type="molecule type" value="Genomic_DNA"/>
</dbReference>
<feature type="compositionally biased region" description="Polar residues" evidence="1">
    <location>
        <begin position="616"/>
        <end position="625"/>
    </location>
</feature>
<dbReference type="KEGG" id="scl:sce6095"/>
<dbReference type="InterPro" id="IPR011646">
    <property type="entry name" value="KAP_P-loop"/>
</dbReference>
<accession>A9GG04</accession>
<evidence type="ECO:0000313" key="3">
    <source>
        <dbReference type="EMBL" id="CAN96259.1"/>
    </source>
</evidence>